<evidence type="ECO:0000259" key="5">
    <source>
        <dbReference type="PROSITE" id="PS50043"/>
    </source>
</evidence>
<dbReference type="PROSITE" id="PS50110">
    <property type="entry name" value="RESPONSE_REGULATORY"/>
    <property type="match status" value="1"/>
</dbReference>
<evidence type="ECO:0000313" key="7">
    <source>
        <dbReference type="EMBL" id="GID81027.1"/>
    </source>
</evidence>
<dbReference type="InterPro" id="IPR001789">
    <property type="entry name" value="Sig_transdc_resp-reg_receiver"/>
</dbReference>
<feature type="modified residue" description="4-aspartylphosphate" evidence="4">
    <location>
        <position position="54"/>
    </location>
</feature>
<evidence type="ECO:0000313" key="8">
    <source>
        <dbReference type="Proteomes" id="UP000609879"/>
    </source>
</evidence>
<dbReference type="InterPro" id="IPR000792">
    <property type="entry name" value="Tscrpt_reg_LuxR_C"/>
</dbReference>
<dbReference type="InterPro" id="IPR027417">
    <property type="entry name" value="P-loop_NTPase"/>
</dbReference>
<accession>A0ABQ3YLZ2</accession>
<dbReference type="InterPro" id="IPR016032">
    <property type="entry name" value="Sig_transdc_resp-reg_C-effctor"/>
</dbReference>
<reference evidence="7 8" key="1">
    <citation type="submission" date="2021-01" db="EMBL/GenBank/DDBJ databases">
        <title>Whole genome shotgun sequence of Actinoplanes deccanensis NBRC 13994.</title>
        <authorList>
            <person name="Komaki H."/>
            <person name="Tamura T."/>
        </authorList>
    </citation>
    <scope>NUCLEOTIDE SEQUENCE [LARGE SCALE GENOMIC DNA]</scope>
    <source>
        <strain evidence="7 8">NBRC 13994</strain>
    </source>
</reference>
<dbReference type="SMART" id="SM00421">
    <property type="entry name" value="HTH_LUXR"/>
    <property type="match status" value="1"/>
</dbReference>
<gene>
    <name evidence="7" type="ORF">Ade02nite_96680</name>
</gene>
<dbReference type="Pfam" id="PF13191">
    <property type="entry name" value="AAA_16"/>
    <property type="match status" value="1"/>
</dbReference>
<protein>
    <submittedName>
        <fullName evidence="7">Transcriptional regulator</fullName>
    </submittedName>
</protein>
<dbReference type="InterPro" id="IPR041664">
    <property type="entry name" value="AAA_16"/>
</dbReference>
<organism evidence="7 8">
    <name type="scientific">Paractinoplanes deccanensis</name>
    <dbReference type="NCBI Taxonomy" id="113561"/>
    <lineage>
        <taxon>Bacteria</taxon>
        <taxon>Bacillati</taxon>
        <taxon>Actinomycetota</taxon>
        <taxon>Actinomycetes</taxon>
        <taxon>Micromonosporales</taxon>
        <taxon>Micromonosporaceae</taxon>
        <taxon>Paractinoplanes</taxon>
    </lineage>
</organism>
<dbReference type="SUPFAM" id="SSF52540">
    <property type="entry name" value="P-loop containing nucleoside triphosphate hydrolases"/>
    <property type="match status" value="1"/>
</dbReference>
<dbReference type="InterPro" id="IPR036388">
    <property type="entry name" value="WH-like_DNA-bd_sf"/>
</dbReference>
<keyword evidence="8" id="KW-1185">Reference proteome</keyword>
<dbReference type="Gene3D" id="3.40.50.300">
    <property type="entry name" value="P-loop containing nucleotide triphosphate hydrolases"/>
    <property type="match status" value="1"/>
</dbReference>
<keyword evidence="4" id="KW-0597">Phosphoprotein</keyword>
<dbReference type="PANTHER" id="PTHR16305">
    <property type="entry name" value="TESTICULAR SOLUBLE ADENYLYL CYCLASE"/>
    <property type="match status" value="1"/>
</dbReference>
<dbReference type="EMBL" id="BOMI01000218">
    <property type="protein sequence ID" value="GID81027.1"/>
    <property type="molecule type" value="Genomic_DNA"/>
</dbReference>
<dbReference type="Gene3D" id="1.10.10.10">
    <property type="entry name" value="Winged helix-like DNA-binding domain superfamily/Winged helix DNA-binding domain"/>
    <property type="match status" value="1"/>
</dbReference>
<dbReference type="Gene3D" id="3.40.50.2300">
    <property type="match status" value="1"/>
</dbReference>
<dbReference type="CDD" id="cd00156">
    <property type="entry name" value="REC"/>
    <property type="match status" value="1"/>
</dbReference>
<evidence type="ECO:0000256" key="2">
    <source>
        <dbReference type="ARBA" id="ARBA00022840"/>
    </source>
</evidence>
<dbReference type="PANTHER" id="PTHR16305:SF35">
    <property type="entry name" value="TRANSCRIPTIONAL ACTIVATOR DOMAIN"/>
    <property type="match status" value="1"/>
</dbReference>
<dbReference type="PRINTS" id="PR00038">
    <property type="entry name" value="HTHLUXR"/>
</dbReference>
<proteinExistence type="predicted"/>
<dbReference type="Pfam" id="PF00072">
    <property type="entry name" value="Response_reg"/>
    <property type="match status" value="1"/>
</dbReference>
<evidence type="ECO:0000256" key="3">
    <source>
        <dbReference type="ARBA" id="ARBA00023125"/>
    </source>
</evidence>
<feature type="domain" description="Response regulatory" evidence="6">
    <location>
        <begin position="4"/>
        <end position="115"/>
    </location>
</feature>
<dbReference type="SMART" id="SM00448">
    <property type="entry name" value="REC"/>
    <property type="match status" value="1"/>
</dbReference>
<dbReference type="RefSeq" id="WP_239169630.1">
    <property type="nucleotide sequence ID" value="NZ_BAAABO010000047.1"/>
</dbReference>
<dbReference type="CDD" id="cd06170">
    <property type="entry name" value="LuxR_C_like"/>
    <property type="match status" value="1"/>
</dbReference>
<evidence type="ECO:0000256" key="1">
    <source>
        <dbReference type="ARBA" id="ARBA00022741"/>
    </source>
</evidence>
<dbReference type="SUPFAM" id="SSF52172">
    <property type="entry name" value="CheY-like"/>
    <property type="match status" value="1"/>
</dbReference>
<dbReference type="InterPro" id="IPR011006">
    <property type="entry name" value="CheY-like_superfamily"/>
</dbReference>
<dbReference type="PROSITE" id="PS50043">
    <property type="entry name" value="HTH_LUXR_2"/>
    <property type="match status" value="1"/>
</dbReference>
<sequence>MTLRCLLVDDNWQFLLAARDLLQREGLTVVGTAENIAGAVERTAELHPDVALVDINLVGESGFDLAARLAPTPVIMISTHSGEDFADLIAASPAIGFLSKIDLSARAVHDLVEAIDKTDLVGRRREQDELDALLGAIRSGQSRALVLRGPSGSGKTALLEFLIGRAGATRVLRAAGVESESEIAYSTLLQLCVPLLGHLDRLAAHQREALSTAFGLAAGPPPERLLVGVAVLGLLAEAAADQPLLCVVDDVQWIDRASAVTLGFVARRLSGESVGMVLAARDATGFESIPELPIEGLAEPDARALLDSVLIGPVDPRVRDRIIAETHGNPLAILELPRGMTPAELAFGFGGYSGAPLENRVEEGFRRRIAALPPETRTVLLAAAVEPVGDAQLLWRALDRLGVGAHAAVPAQQERLLELGTSVRFRHPLIRAAAWHSGEPDELRRVHAALAEVTNPAQDPDRRAWHRAHAVLGEDDEVAAELEGSADRARARGGWSAASAFLERAASLTTDPARRGTLLVSAADAAAYAGAYDRVTGLLSAAEMAPLDGLRQTLVSRLRAQVDFALRSKREAFAPLLAAAQRLAAADPQASRDTFLLAVTAAMYTGRFGGDDLRKAALSARELAPAGETFPDLLLAGLVSWVLDGRTRSLPLLHRALAVADSRFIWLTSLVGYEVYRLDLVKQMSEAAIRAAVGSGALSLLPNALAIRANIMIYAGRLGEAAGMMDEIDEVIQATGASVYQFSRLVLAAYKGPAETATALFDERKREAATSGDGRLHAVACHALAILHNGTGDHRAALAAAEEAVAHGDFALGNWPLHELIEAAALAGLPEVATAARDRLAAITAETPTPLALGIQALMDALTFPAPAAEKHYRTAIELLSGQDVSATVCRAHLLFGSYLRREHRFDEARAELRAAHHAFTAMGAPGYAERAARELALMGQAVVKREPTGLREQLTRQEAAVAQLASTGRTNAEIAAQLFLSPRTVEWHLRKVFAKVGITSRRDLPKALPIGEQ</sequence>
<keyword evidence="2" id="KW-0067">ATP-binding</keyword>
<evidence type="ECO:0000259" key="6">
    <source>
        <dbReference type="PROSITE" id="PS50110"/>
    </source>
</evidence>
<feature type="domain" description="HTH luxR-type" evidence="5">
    <location>
        <begin position="948"/>
        <end position="1013"/>
    </location>
</feature>
<keyword evidence="1" id="KW-0547">Nucleotide-binding</keyword>
<dbReference type="Pfam" id="PF00196">
    <property type="entry name" value="GerE"/>
    <property type="match status" value="1"/>
</dbReference>
<dbReference type="SUPFAM" id="SSF46894">
    <property type="entry name" value="C-terminal effector domain of the bipartite response regulators"/>
    <property type="match status" value="1"/>
</dbReference>
<evidence type="ECO:0000256" key="4">
    <source>
        <dbReference type="PROSITE-ProRule" id="PRU00169"/>
    </source>
</evidence>
<dbReference type="Proteomes" id="UP000609879">
    <property type="component" value="Unassembled WGS sequence"/>
</dbReference>
<comment type="caution">
    <text evidence="7">The sequence shown here is derived from an EMBL/GenBank/DDBJ whole genome shotgun (WGS) entry which is preliminary data.</text>
</comment>
<keyword evidence="3" id="KW-0238">DNA-binding</keyword>
<name>A0ABQ3YLZ2_9ACTN</name>